<protein>
    <submittedName>
        <fullName evidence="2 3">Sulfur carrier protein</fullName>
    </submittedName>
    <submittedName>
        <fullName evidence="1">Thiamine biosynthesis protein ThiS</fullName>
    </submittedName>
</protein>
<sequence length="65" mass="7041">MVKVNGKEADNAIGLSLEDFLISEGYLIDKIVVELNGEIMPKPQYKQTNIKDGDSLEVISFVGGG</sequence>
<dbReference type="Pfam" id="PF02597">
    <property type="entry name" value="ThiS"/>
    <property type="match status" value="1"/>
</dbReference>
<name>A0A0B5QBL5_CLOBE</name>
<dbReference type="CDD" id="cd00565">
    <property type="entry name" value="Ubl_ThiS"/>
    <property type="match status" value="1"/>
</dbReference>
<evidence type="ECO:0000313" key="4">
    <source>
        <dbReference type="EMBL" id="NSB16054.1"/>
    </source>
</evidence>
<proteinExistence type="predicted"/>
<dbReference type="InterPro" id="IPR003749">
    <property type="entry name" value="ThiS/MoaD-like"/>
</dbReference>
<dbReference type="EMBL" id="JABSXK010000001">
    <property type="protein sequence ID" value="NRV07431.1"/>
    <property type="molecule type" value="Genomic_DNA"/>
</dbReference>
<dbReference type="Proteomes" id="UP000031866">
    <property type="component" value="Chromosome"/>
</dbReference>
<evidence type="ECO:0000313" key="1">
    <source>
        <dbReference type="EMBL" id="AJG98335.1"/>
    </source>
</evidence>
<dbReference type="NCBIfam" id="TIGR01683">
    <property type="entry name" value="thiS"/>
    <property type="match status" value="1"/>
</dbReference>
<dbReference type="AlphaFoldDB" id="A0A0B5QBL5"/>
<dbReference type="EMBL" id="CP010086">
    <property type="protein sequence ID" value="AJG98335.1"/>
    <property type="molecule type" value="Genomic_DNA"/>
</dbReference>
<dbReference type="PANTHER" id="PTHR34472">
    <property type="entry name" value="SULFUR CARRIER PROTEIN THIS"/>
    <property type="match status" value="1"/>
</dbReference>
<organism evidence="1 5">
    <name type="scientific">Clostridium beijerinckii</name>
    <name type="common">Clostridium MP</name>
    <dbReference type="NCBI Taxonomy" id="1520"/>
    <lineage>
        <taxon>Bacteria</taxon>
        <taxon>Bacillati</taxon>
        <taxon>Bacillota</taxon>
        <taxon>Clostridia</taxon>
        <taxon>Eubacteriales</taxon>
        <taxon>Clostridiaceae</taxon>
        <taxon>Clostridium</taxon>
    </lineage>
</organism>
<dbReference type="OrthoDB" id="9798559at2"/>
<dbReference type="Proteomes" id="UP000587880">
    <property type="component" value="Unassembled WGS sequence"/>
</dbReference>
<dbReference type="Proteomes" id="UP000822184">
    <property type="component" value="Unassembled WGS sequence"/>
</dbReference>
<dbReference type="Proteomes" id="UP000821656">
    <property type="component" value="Unassembled WGS sequence"/>
</dbReference>
<evidence type="ECO:0000313" key="5">
    <source>
        <dbReference type="Proteomes" id="UP000031866"/>
    </source>
</evidence>
<evidence type="ECO:0000313" key="2">
    <source>
        <dbReference type="EMBL" id="NMF03939.1"/>
    </source>
</evidence>
<dbReference type="InterPro" id="IPR010035">
    <property type="entry name" value="Thi_S"/>
</dbReference>
<dbReference type="InterPro" id="IPR016155">
    <property type="entry name" value="Mopterin_synth/thiamin_S_b"/>
</dbReference>
<dbReference type="Gene3D" id="3.10.20.30">
    <property type="match status" value="1"/>
</dbReference>
<dbReference type="EMBL" id="JABTDW010000001">
    <property type="protein sequence ID" value="NSB16054.1"/>
    <property type="molecule type" value="Genomic_DNA"/>
</dbReference>
<dbReference type="RefSeq" id="WP_017208816.1">
    <property type="nucleotide sequence ID" value="NZ_CP010086.2"/>
</dbReference>
<dbReference type="PANTHER" id="PTHR34472:SF1">
    <property type="entry name" value="SULFUR CARRIER PROTEIN THIS"/>
    <property type="match status" value="1"/>
</dbReference>
<reference evidence="5" key="1">
    <citation type="submission" date="2014-12" db="EMBL/GenBank/DDBJ databases">
        <title>Genome sequence of Clostridium beijerinckii strain 59B.</title>
        <authorList>
            <person name="Little G.T."/>
            <person name="Minton N.P."/>
        </authorList>
    </citation>
    <scope>NUCLEOTIDE SEQUENCE [LARGE SCALE GENOMIC DNA]</scope>
    <source>
        <strain evidence="5">59B</strain>
    </source>
</reference>
<reference evidence="1" key="2">
    <citation type="submission" date="2016-02" db="EMBL/GenBank/DDBJ databases">
        <title>Genome sequence of Clostridium beijerinckii strain 59B.</title>
        <authorList>
            <person name="Little G.T."/>
            <person name="Minton N.P."/>
        </authorList>
    </citation>
    <scope>NUCLEOTIDE SEQUENCE</scope>
    <source>
        <strain evidence="1">NCIMB 14988</strain>
    </source>
</reference>
<evidence type="ECO:0000313" key="6">
    <source>
        <dbReference type="Proteomes" id="UP000587880"/>
    </source>
</evidence>
<evidence type="ECO:0000313" key="3">
    <source>
        <dbReference type="EMBL" id="NRV07431.1"/>
    </source>
</evidence>
<dbReference type="EMBL" id="JABAGD010000005">
    <property type="protein sequence ID" value="NMF03939.1"/>
    <property type="molecule type" value="Genomic_DNA"/>
</dbReference>
<accession>A0A0B5QBL5</accession>
<reference evidence="2 6" key="3">
    <citation type="submission" date="2020-04" db="EMBL/GenBank/DDBJ databases">
        <authorList>
            <person name="Hitch T.C.A."/>
            <person name="Wylensek D."/>
            <person name="Clavel T."/>
        </authorList>
    </citation>
    <scope>NUCLEOTIDE SEQUENCE [LARGE SCALE GENOMIC DNA]</scope>
    <source>
        <strain evidence="2 6">WB01_NA02</strain>
    </source>
</reference>
<dbReference type="STRING" id="1520.LF65_01732"/>
<dbReference type="SUPFAM" id="SSF54285">
    <property type="entry name" value="MoaD/ThiS"/>
    <property type="match status" value="1"/>
</dbReference>
<dbReference type="KEGG" id="cbei:LF65_01732"/>
<gene>
    <name evidence="2" type="primary">thiS</name>
    <name evidence="4" type="ORF">BCD95_004313</name>
    <name evidence="3" type="ORF">DFH45_000394</name>
    <name evidence="2" type="ORF">HF849_04095</name>
    <name evidence="1" type="ORF">LF65_01732</name>
</gene>
<dbReference type="InterPro" id="IPR012675">
    <property type="entry name" value="Beta-grasp_dom_sf"/>
</dbReference>
<reference evidence="3" key="4">
    <citation type="submission" date="2020-05" db="EMBL/GenBank/DDBJ databases">
        <title>Genomic insights into acetone-butanol-ethanol (ABE) fermentation by sequencing solventogenic clostridia strains.</title>
        <authorList>
            <person name="Brown S."/>
        </authorList>
    </citation>
    <scope>NUCLEOTIDE SEQUENCE</scope>
    <source>
        <strain evidence="4">DJ123</strain>
        <strain evidence="3">DJ126</strain>
    </source>
</reference>